<dbReference type="PANTHER" id="PTHR43317">
    <property type="entry name" value="THERMOSPERMINE SYNTHASE ACAULIS5"/>
    <property type="match status" value="1"/>
</dbReference>
<gene>
    <name evidence="5 8" type="primary">speE</name>
    <name evidence="8" type="ORF">TJEJU_2370</name>
</gene>
<feature type="binding site" evidence="5">
    <location>
        <position position="316"/>
    </location>
    <ligand>
        <name>S-methyl-5'-thioadenosine</name>
        <dbReference type="ChEBI" id="CHEBI:17509"/>
    </ligand>
</feature>
<dbReference type="KEGG" id="tje:TJEJU_2370"/>
<dbReference type="Pfam" id="PF01564">
    <property type="entry name" value="Spermine_synth"/>
    <property type="match status" value="1"/>
</dbReference>
<dbReference type="NCBIfam" id="NF002956">
    <property type="entry name" value="PRK03612.1"/>
    <property type="match status" value="1"/>
</dbReference>
<feature type="transmembrane region" description="Helical" evidence="5">
    <location>
        <begin position="199"/>
        <end position="222"/>
    </location>
</feature>
<feature type="transmembrane region" description="Helical" evidence="5">
    <location>
        <begin position="170"/>
        <end position="187"/>
    </location>
</feature>
<feature type="domain" description="PABS" evidence="7">
    <location>
        <begin position="212"/>
        <end position="447"/>
    </location>
</feature>
<keyword evidence="4 5" id="KW-0620">Polyamine biosynthesis</keyword>
<reference evidence="8 9" key="1">
    <citation type="submission" date="2017-07" db="EMBL/GenBank/DDBJ databases">
        <authorList>
            <person name="Sun Z.S."/>
            <person name="Albrecht U."/>
            <person name="Echele G."/>
            <person name="Lee C.C."/>
        </authorList>
    </citation>
    <scope>NUCLEOTIDE SEQUENCE [LARGE SCALE GENOMIC DNA]</scope>
    <source>
        <strain evidence="9">type strain: KCTC 22618</strain>
    </source>
</reference>
<dbReference type="EMBL" id="LT899436">
    <property type="protein sequence ID" value="SNR16055.1"/>
    <property type="molecule type" value="Genomic_DNA"/>
</dbReference>
<dbReference type="PANTHER" id="PTHR43317:SF1">
    <property type="entry name" value="THERMOSPERMINE SYNTHASE ACAULIS5"/>
    <property type="match status" value="1"/>
</dbReference>
<dbReference type="AlphaFoldDB" id="A0A238UAF1"/>
<keyword evidence="3 5" id="KW-0745">Spermidine biosynthesis</keyword>
<dbReference type="SUPFAM" id="SSF53335">
    <property type="entry name" value="S-adenosyl-L-methionine-dependent methyltransferases"/>
    <property type="match status" value="1"/>
</dbReference>
<keyword evidence="5" id="KW-0812">Transmembrane</keyword>
<dbReference type="PROSITE" id="PS51006">
    <property type="entry name" value="PABS_2"/>
    <property type="match status" value="1"/>
</dbReference>
<protein>
    <recommendedName>
        <fullName evidence="5">Polyamine aminopropyltransferase</fullName>
    </recommendedName>
    <alternativeName>
        <fullName evidence="5">Putrescine aminopropyltransferase</fullName>
        <shortName evidence="5">PAPT</shortName>
    </alternativeName>
    <alternativeName>
        <fullName evidence="5">Spermidine synthase</fullName>
        <shortName evidence="5">SPDS</shortName>
        <shortName evidence="5">SPDSY</shortName>
        <ecNumber evidence="5">2.5.1.16</ecNumber>
    </alternativeName>
</protein>
<keyword evidence="9" id="KW-1185">Reference proteome</keyword>
<dbReference type="InterPro" id="IPR030373">
    <property type="entry name" value="PABS_CS"/>
</dbReference>
<comment type="subcellular location">
    <subcellularLocation>
        <location evidence="5">Cell membrane</location>
        <topology evidence="5">Multi-pass membrane protein</topology>
    </subcellularLocation>
</comment>
<dbReference type="Proteomes" id="UP000215214">
    <property type="component" value="Chromosome TJEJU"/>
</dbReference>
<comment type="subunit">
    <text evidence="5">Homodimer or homotetramer.</text>
</comment>
<keyword evidence="5" id="KW-1003">Cell membrane</keyword>
<dbReference type="RefSeq" id="WP_095072309.1">
    <property type="nucleotide sequence ID" value="NZ_LT899436.1"/>
</dbReference>
<evidence type="ECO:0000256" key="2">
    <source>
        <dbReference type="ARBA" id="ARBA00022679"/>
    </source>
</evidence>
<keyword evidence="5" id="KW-0472">Membrane</keyword>
<evidence type="ECO:0000256" key="3">
    <source>
        <dbReference type="ARBA" id="ARBA00023066"/>
    </source>
</evidence>
<name>A0A238UAF1_9FLAO</name>
<feature type="binding site" evidence="5">
    <location>
        <begin position="350"/>
        <end position="351"/>
    </location>
    <ligand>
        <name>S-methyl-5'-thioadenosine</name>
        <dbReference type="ChEBI" id="CHEBI:17509"/>
    </ligand>
</feature>
<evidence type="ECO:0000259" key="7">
    <source>
        <dbReference type="PROSITE" id="PS51006"/>
    </source>
</evidence>
<feature type="transmembrane region" description="Helical" evidence="5">
    <location>
        <begin position="41"/>
        <end position="58"/>
    </location>
</feature>
<comment type="caution">
    <text evidence="5">Lacks conserved residue(s) required for the propagation of feature annotation.</text>
</comment>
<dbReference type="GO" id="GO:0010487">
    <property type="term" value="F:thermospermine synthase activity"/>
    <property type="evidence" value="ECO:0007669"/>
    <property type="project" value="UniProtKB-ARBA"/>
</dbReference>
<organism evidence="8 9">
    <name type="scientific">Tenacibaculum jejuense</name>
    <dbReference type="NCBI Taxonomy" id="584609"/>
    <lineage>
        <taxon>Bacteria</taxon>
        <taxon>Pseudomonadati</taxon>
        <taxon>Bacteroidota</taxon>
        <taxon>Flavobacteriia</taxon>
        <taxon>Flavobacteriales</taxon>
        <taxon>Flavobacteriaceae</taxon>
        <taxon>Tenacibaculum</taxon>
    </lineage>
</organism>
<evidence type="ECO:0000256" key="1">
    <source>
        <dbReference type="ARBA" id="ARBA00007867"/>
    </source>
</evidence>
<dbReference type="HAMAP" id="MF_00198">
    <property type="entry name" value="Spermidine_synth"/>
    <property type="match status" value="1"/>
</dbReference>
<comment type="pathway">
    <text evidence="5">Amine and polyamine biosynthesis; spermidine biosynthesis; spermidine from putrescine: step 1/1.</text>
</comment>
<evidence type="ECO:0000256" key="4">
    <source>
        <dbReference type="ARBA" id="ARBA00023115"/>
    </source>
</evidence>
<dbReference type="CDD" id="cd02440">
    <property type="entry name" value="AdoMet_MTases"/>
    <property type="match status" value="1"/>
</dbReference>
<evidence type="ECO:0000256" key="5">
    <source>
        <dbReference type="HAMAP-Rule" id="MF_00198"/>
    </source>
</evidence>
<sequence>MAPIKVKRRILFLALFATGLSGIVAEYCFATLSTYFIGDSVKQWSIVISLMLFSMGLGSRITKSFDGNVFKLFIFTEFALSLLVSFSAVTTYYLATQLEYVSIYIYSMAILTGMLIGMELPLAMRLNNDFQSLKLNVANILEKDYYGSLIGGLFFVFVGLPYLGLTHTPFILGFINLFVAILLLVFFKNKLNKQEKNMLFAFAGLLVTILITGNIFAGKIILHGEQSKYKDKIVFQEQSIYQKIVVTKWKNDYWLYLNDNLQFSTFDEPMYHEVLVHPVMHILDKPKNVLILGGGDGCAARELLKYPSLEHITLVDLDKKLTDLFINESELTNINEKSLTNEKVRIINQDGFKYVTDTKEFFDLILIDLPDPRNVELARLYSKEFYELCRLKLTPNGGLITQAGSPYYTPYAYKCIEKTMEKANYSVLALHNQVLSMGEWGWILGTKNQLSKQEMITKLNQLDTQIIATKWLNKEAIQLITSFGKDFFKKKKLDSIEINQISNPVLYEYYNKGNWDIY</sequence>
<keyword evidence="5" id="KW-1133">Transmembrane helix</keyword>
<dbReference type="InterPro" id="IPR030374">
    <property type="entry name" value="PABS"/>
</dbReference>
<dbReference type="GO" id="GO:0004766">
    <property type="term" value="F:spermidine synthase activity"/>
    <property type="evidence" value="ECO:0007669"/>
    <property type="project" value="UniProtKB-UniRule"/>
</dbReference>
<dbReference type="OrthoDB" id="9793120at2"/>
<feature type="active site" description="Proton acceptor" evidence="5 6">
    <location>
        <position position="368"/>
    </location>
</feature>
<dbReference type="UniPathway" id="UPA00248">
    <property type="reaction ID" value="UER00314"/>
</dbReference>
<feature type="transmembrane region" description="Helical" evidence="5">
    <location>
        <begin position="145"/>
        <end position="164"/>
    </location>
</feature>
<dbReference type="GO" id="GO:0008295">
    <property type="term" value="P:spermidine biosynthetic process"/>
    <property type="evidence" value="ECO:0007669"/>
    <property type="project" value="UniProtKB-UniRule"/>
</dbReference>
<dbReference type="GO" id="GO:0005886">
    <property type="term" value="C:plasma membrane"/>
    <property type="evidence" value="ECO:0007669"/>
    <property type="project" value="UniProtKB-SubCell"/>
</dbReference>
<dbReference type="EC" id="2.5.1.16" evidence="5"/>
<dbReference type="InterPro" id="IPR029063">
    <property type="entry name" value="SAM-dependent_MTases_sf"/>
</dbReference>
<feature type="transmembrane region" description="Helical" evidence="5">
    <location>
        <begin position="101"/>
        <end position="124"/>
    </location>
</feature>
<accession>A0A238UAF1</accession>
<feature type="binding site" evidence="5">
    <location>
        <position position="272"/>
    </location>
    <ligand>
        <name>spermidine</name>
        <dbReference type="ChEBI" id="CHEBI:57834"/>
    </ligand>
</feature>
<evidence type="ECO:0000256" key="6">
    <source>
        <dbReference type="PROSITE-ProRule" id="PRU00354"/>
    </source>
</evidence>
<evidence type="ECO:0000313" key="9">
    <source>
        <dbReference type="Proteomes" id="UP000215214"/>
    </source>
</evidence>
<comment type="catalytic activity">
    <reaction evidence="5">
        <text>S-adenosyl 3-(methylsulfanyl)propylamine + putrescine = S-methyl-5'-thioadenosine + spermidine + H(+)</text>
        <dbReference type="Rhea" id="RHEA:12721"/>
        <dbReference type="ChEBI" id="CHEBI:15378"/>
        <dbReference type="ChEBI" id="CHEBI:17509"/>
        <dbReference type="ChEBI" id="CHEBI:57443"/>
        <dbReference type="ChEBI" id="CHEBI:57834"/>
        <dbReference type="ChEBI" id="CHEBI:326268"/>
        <dbReference type="EC" id="2.5.1.16"/>
    </reaction>
</comment>
<evidence type="ECO:0000313" key="8">
    <source>
        <dbReference type="EMBL" id="SNR16055.1"/>
    </source>
</evidence>
<keyword evidence="2 5" id="KW-0808">Transferase</keyword>
<dbReference type="InterPro" id="IPR001045">
    <property type="entry name" value="Spermi_synthase"/>
</dbReference>
<comment type="function">
    <text evidence="5">Catalyzes the irreversible transfer of a propylamine group from the amino donor S-adenosylmethioninamine (decarboxy-AdoMet) to putrescine (1,4-diaminobutane) to yield spermidine.</text>
</comment>
<feature type="binding site" evidence="5">
    <location>
        <position position="242"/>
    </location>
    <ligand>
        <name>S-methyl-5'-thioadenosine</name>
        <dbReference type="ChEBI" id="CHEBI:17509"/>
    </ligand>
</feature>
<proteinExistence type="inferred from homology"/>
<feature type="binding site" evidence="5">
    <location>
        <position position="296"/>
    </location>
    <ligand>
        <name>spermidine</name>
        <dbReference type="ChEBI" id="CHEBI:57834"/>
    </ligand>
</feature>
<dbReference type="PROSITE" id="PS01330">
    <property type="entry name" value="PABS_1"/>
    <property type="match status" value="1"/>
</dbReference>
<feature type="transmembrane region" description="Helical" evidence="5">
    <location>
        <begin position="70"/>
        <end position="95"/>
    </location>
</feature>
<comment type="similarity">
    <text evidence="1 5">Belongs to the spermidine/spermine synthase family.</text>
</comment>
<dbReference type="Gene3D" id="3.40.50.150">
    <property type="entry name" value="Vaccinia Virus protein VP39"/>
    <property type="match status" value="1"/>
</dbReference>